<feature type="transmembrane region" description="Helical" evidence="12">
    <location>
        <begin position="104"/>
        <end position="122"/>
    </location>
</feature>
<dbReference type="InterPro" id="IPR036878">
    <property type="entry name" value="Glu_permease_IIB"/>
</dbReference>
<dbReference type="PROSITE" id="PS51098">
    <property type="entry name" value="PTS_EIIB_TYPE_1"/>
    <property type="match status" value="1"/>
</dbReference>
<dbReference type="RefSeq" id="WP_156006663.1">
    <property type="nucleotide sequence ID" value="NZ_CP046276.1"/>
</dbReference>
<feature type="domain" description="PTS EIIB type-1" evidence="13">
    <location>
        <begin position="465"/>
        <end position="544"/>
    </location>
</feature>
<dbReference type="PANTHER" id="PTHR30009:SF8">
    <property type="entry name" value="PTS SYSTEM, IIBC COMPONENT"/>
    <property type="match status" value="1"/>
</dbReference>
<keyword evidence="5" id="KW-0808">Transferase</keyword>
<feature type="transmembrane region" description="Helical" evidence="12">
    <location>
        <begin position="317"/>
        <end position="334"/>
    </location>
</feature>
<evidence type="ECO:0000313" key="15">
    <source>
        <dbReference type="EMBL" id="QGS52072.1"/>
    </source>
</evidence>
<dbReference type="Pfam" id="PF02378">
    <property type="entry name" value="PTS_EIIC"/>
    <property type="match status" value="1"/>
</dbReference>
<evidence type="ECO:0000256" key="12">
    <source>
        <dbReference type="SAM" id="Phobius"/>
    </source>
</evidence>
<keyword evidence="16" id="KW-1185">Reference proteome</keyword>
<dbReference type="SUPFAM" id="SSF55604">
    <property type="entry name" value="Glucose permease domain IIB"/>
    <property type="match status" value="1"/>
</dbReference>
<dbReference type="InterPro" id="IPR013013">
    <property type="entry name" value="PTS_EIIC_1"/>
</dbReference>
<gene>
    <name evidence="15" type="ORF">STABA_v1c07150</name>
</gene>
<comment type="subcellular location">
    <subcellularLocation>
        <location evidence="1">Cell membrane</location>
        <topology evidence="1">Multi-pass membrane protein</topology>
    </subcellularLocation>
</comment>
<dbReference type="EMBL" id="CP046276">
    <property type="protein sequence ID" value="QGS52072.1"/>
    <property type="molecule type" value="Genomic_DNA"/>
</dbReference>
<feature type="transmembrane region" description="Helical" evidence="12">
    <location>
        <begin position="27"/>
        <end position="51"/>
    </location>
</feature>
<name>A0A6I6CD62_9MOLU</name>
<evidence type="ECO:0000256" key="5">
    <source>
        <dbReference type="ARBA" id="ARBA00022679"/>
    </source>
</evidence>
<organism evidence="15 16">
    <name type="scientific">Spiroplasma tabanidicola</name>
    <dbReference type="NCBI Taxonomy" id="324079"/>
    <lineage>
        <taxon>Bacteria</taxon>
        <taxon>Bacillati</taxon>
        <taxon>Mycoplasmatota</taxon>
        <taxon>Mollicutes</taxon>
        <taxon>Entomoplasmatales</taxon>
        <taxon>Spiroplasmataceae</taxon>
        <taxon>Spiroplasma</taxon>
    </lineage>
</organism>
<evidence type="ECO:0000313" key="16">
    <source>
        <dbReference type="Proteomes" id="UP000424468"/>
    </source>
</evidence>
<keyword evidence="4 15" id="KW-0762">Sugar transport</keyword>
<keyword evidence="10 12" id="KW-0472">Membrane</keyword>
<feature type="transmembrane region" description="Helical" evidence="12">
    <location>
        <begin position="142"/>
        <end position="160"/>
    </location>
</feature>
<dbReference type="Proteomes" id="UP000424468">
    <property type="component" value="Chromosome"/>
</dbReference>
<evidence type="ECO:0000256" key="11">
    <source>
        <dbReference type="PROSITE-ProRule" id="PRU00421"/>
    </source>
</evidence>
<proteinExistence type="predicted"/>
<keyword evidence="6" id="KW-0598">Phosphotransferase system</keyword>
<keyword evidence="8" id="KW-0418">Kinase</keyword>
<feature type="transmembrane region" description="Helical" evidence="12">
    <location>
        <begin position="396"/>
        <end position="418"/>
    </location>
</feature>
<evidence type="ECO:0000259" key="13">
    <source>
        <dbReference type="PROSITE" id="PS51098"/>
    </source>
</evidence>
<sequence>MNKSIKINYKHFFGKLRSSLEGFGRAILVPVTVIPLLALIGSIGYAGQAIATQAGTYTGNVKIAFDAIKNIGMIAISNIDFLVAVGLAAGLAKSEKVSAALSGLMAYAAIHFAANLMLQSVYPEMLKTPKEFGLSTRFGVTSFQYSAFGGMIAGLLGFYIHKLTYKLKFPEFLSFFGGPRFSPVASTLVAWIIGMPLGILWIYISQGLKAVGNSWQYLDAGAPFLYGVANRALIPFGLHQVLNYFLYYTSVGGEWISPSGEKIEGIYNIAIAKLGSGEFIKAKDTWIVNGTFPTNIFSLTGAALAMYFCIPKGNRKVVGSAIISALLASMLAGTTEPLEFTFLFSAPILYGIHVFFTGFTYMIMYVCNFAQVSTRGSGIITWLAVDAINWNKIQNVWGLFVVGPIMGALYFGTFFILIKKLNLKTPGRDGKVAVIGKDLKKVDQSENVNKKIKSSTKNKKEEYDEEFIKNIIDGCGGPENIKIMANCVTRLRVTMFDKSKFNKELVDKTKPYGYAEIGDQMQIIYGPRVTNIATIVREKLGVES</sequence>
<dbReference type="Gene3D" id="3.30.1360.60">
    <property type="entry name" value="Glucose permease domain IIB"/>
    <property type="match status" value="1"/>
</dbReference>
<feature type="active site" description="Phosphocysteine intermediate; for EIIB activity" evidence="11">
    <location>
        <position position="487"/>
    </location>
</feature>
<dbReference type="AlphaFoldDB" id="A0A6I6CD62"/>
<feature type="transmembrane region" description="Helical" evidence="12">
    <location>
        <begin position="340"/>
        <end position="365"/>
    </location>
</feature>
<dbReference type="GO" id="GO:0008982">
    <property type="term" value="F:protein-N(PI)-phosphohistidine-sugar phosphotransferase activity"/>
    <property type="evidence" value="ECO:0007669"/>
    <property type="project" value="InterPro"/>
</dbReference>
<dbReference type="InterPro" id="IPR050429">
    <property type="entry name" value="PTS_Glucose_EIICBA"/>
</dbReference>
<dbReference type="InterPro" id="IPR003352">
    <property type="entry name" value="PTS_EIIC"/>
</dbReference>
<protein>
    <submittedName>
        <fullName evidence="15">PTS sugar transporter subunit IIC</fullName>
    </submittedName>
</protein>
<keyword evidence="7 12" id="KW-0812">Transmembrane</keyword>
<dbReference type="PROSITE" id="PS51103">
    <property type="entry name" value="PTS_EIIC_TYPE_1"/>
    <property type="match status" value="1"/>
</dbReference>
<evidence type="ECO:0000256" key="4">
    <source>
        <dbReference type="ARBA" id="ARBA00022597"/>
    </source>
</evidence>
<dbReference type="Pfam" id="PF00367">
    <property type="entry name" value="PTS_EIIB"/>
    <property type="match status" value="1"/>
</dbReference>
<evidence type="ECO:0000256" key="2">
    <source>
        <dbReference type="ARBA" id="ARBA00022448"/>
    </source>
</evidence>
<dbReference type="GO" id="GO:0016301">
    <property type="term" value="F:kinase activity"/>
    <property type="evidence" value="ECO:0007669"/>
    <property type="project" value="UniProtKB-KW"/>
</dbReference>
<evidence type="ECO:0000256" key="7">
    <source>
        <dbReference type="ARBA" id="ARBA00022692"/>
    </source>
</evidence>
<keyword evidence="2" id="KW-0813">Transport</keyword>
<feature type="transmembrane region" description="Helical" evidence="12">
    <location>
        <begin position="71"/>
        <end position="92"/>
    </location>
</feature>
<evidence type="ECO:0000256" key="10">
    <source>
        <dbReference type="ARBA" id="ARBA00023136"/>
    </source>
</evidence>
<dbReference type="PROSITE" id="PS01035">
    <property type="entry name" value="PTS_EIIB_TYPE_1_CYS"/>
    <property type="match status" value="1"/>
</dbReference>
<evidence type="ECO:0000256" key="3">
    <source>
        <dbReference type="ARBA" id="ARBA00022475"/>
    </source>
</evidence>
<feature type="domain" description="PTS EIIC type-1" evidence="14">
    <location>
        <begin position="14"/>
        <end position="430"/>
    </location>
</feature>
<evidence type="ECO:0000259" key="14">
    <source>
        <dbReference type="PROSITE" id="PS51103"/>
    </source>
</evidence>
<keyword evidence="9 12" id="KW-1133">Transmembrane helix</keyword>
<evidence type="ECO:0000256" key="8">
    <source>
        <dbReference type="ARBA" id="ARBA00022777"/>
    </source>
</evidence>
<dbReference type="KEGG" id="stab:STABA_v1c07150"/>
<keyword evidence="3" id="KW-1003">Cell membrane</keyword>
<dbReference type="InterPro" id="IPR001996">
    <property type="entry name" value="PTS_IIB_1"/>
</dbReference>
<evidence type="ECO:0000256" key="1">
    <source>
        <dbReference type="ARBA" id="ARBA00004651"/>
    </source>
</evidence>
<dbReference type="GO" id="GO:0009401">
    <property type="term" value="P:phosphoenolpyruvate-dependent sugar phosphotransferase system"/>
    <property type="evidence" value="ECO:0007669"/>
    <property type="project" value="UniProtKB-KW"/>
</dbReference>
<dbReference type="InterPro" id="IPR018113">
    <property type="entry name" value="PTrfase_EIIB_Cys"/>
</dbReference>
<dbReference type="OrthoDB" id="9764327at2"/>
<feature type="transmembrane region" description="Helical" evidence="12">
    <location>
        <begin position="181"/>
        <end position="204"/>
    </location>
</feature>
<feature type="transmembrane region" description="Helical" evidence="12">
    <location>
        <begin position="292"/>
        <end position="310"/>
    </location>
</feature>
<evidence type="ECO:0000256" key="6">
    <source>
        <dbReference type="ARBA" id="ARBA00022683"/>
    </source>
</evidence>
<accession>A0A6I6CD62</accession>
<evidence type="ECO:0000256" key="9">
    <source>
        <dbReference type="ARBA" id="ARBA00022989"/>
    </source>
</evidence>
<dbReference type="GO" id="GO:0090563">
    <property type="term" value="F:protein-phosphocysteine-sugar phosphotransferase activity"/>
    <property type="evidence" value="ECO:0007669"/>
    <property type="project" value="TreeGrafter"/>
</dbReference>
<dbReference type="PANTHER" id="PTHR30009">
    <property type="entry name" value="CYTOCHROME C-TYPE SYNTHESIS PROTEIN AND PTS TRANSMEMBRANE COMPONENT"/>
    <property type="match status" value="1"/>
</dbReference>
<dbReference type="GO" id="GO:0005886">
    <property type="term" value="C:plasma membrane"/>
    <property type="evidence" value="ECO:0007669"/>
    <property type="project" value="UniProtKB-SubCell"/>
</dbReference>
<reference evidence="15 16" key="1">
    <citation type="submission" date="2019-11" db="EMBL/GenBank/DDBJ databases">
        <title>Complete genome sequence of Spiroplasma tabanidicola TAUS-1 (DSM 22603).</title>
        <authorList>
            <person name="Huang C.-T."/>
            <person name="Lin Y.-C."/>
            <person name="Kuo C.-H."/>
        </authorList>
    </citation>
    <scope>NUCLEOTIDE SEQUENCE [LARGE SCALE GENOMIC DNA]</scope>
    <source>
        <strain evidence="15 16">TAUS-1</strain>
    </source>
</reference>